<protein>
    <submittedName>
        <fullName evidence="7">L-2-hydroxyglutarate oxidase</fullName>
        <ecNumber evidence="7">1.1.3.-</ecNumber>
    </submittedName>
</protein>
<evidence type="ECO:0000256" key="4">
    <source>
        <dbReference type="ARBA" id="ARBA00023002"/>
    </source>
</evidence>
<keyword evidence="3" id="KW-0274">FAD</keyword>
<feature type="domain" description="FAD dependent oxidoreductase" evidence="6">
    <location>
        <begin position="4"/>
        <end position="390"/>
    </location>
</feature>
<dbReference type="InterPro" id="IPR006076">
    <property type="entry name" value="FAD-dep_OxRdtase"/>
</dbReference>
<dbReference type="Gene3D" id="3.30.9.10">
    <property type="entry name" value="D-Amino Acid Oxidase, subunit A, domain 2"/>
    <property type="match status" value="1"/>
</dbReference>
<keyword evidence="2" id="KW-0285">Flavoprotein</keyword>
<comment type="similarity">
    <text evidence="5">Belongs to the L2HGDH family.</text>
</comment>
<accession>A0ABW5GEZ9</accession>
<comment type="caution">
    <text evidence="7">The sequence shown here is derived from an EMBL/GenBank/DDBJ whole genome shotgun (WGS) entry which is preliminary data.</text>
</comment>
<evidence type="ECO:0000256" key="5">
    <source>
        <dbReference type="ARBA" id="ARBA00037941"/>
    </source>
</evidence>
<dbReference type="PANTHER" id="PTHR43104:SF2">
    <property type="entry name" value="L-2-HYDROXYGLUTARATE DEHYDROGENASE, MITOCHONDRIAL"/>
    <property type="match status" value="1"/>
</dbReference>
<evidence type="ECO:0000313" key="7">
    <source>
        <dbReference type="EMBL" id="MFD2460111.1"/>
    </source>
</evidence>
<keyword evidence="8" id="KW-1185">Reference proteome</keyword>
<evidence type="ECO:0000256" key="2">
    <source>
        <dbReference type="ARBA" id="ARBA00022630"/>
    </source>
</evidence>
<dbReference type="SUPFAM" id="SSF51905">
    <property type="entry name" value="FAD/NAD(P)-binding domain"/>
    <property type="match status" value="1"/>
</dbReference>
<dbReference type="NCBIfam" id="NF008726">
    <property type="entry name" value="PRK11728.1"/>
    <property type="match status" value="1"/>
</dbReference>
<sequence length="397" mass="42569">MRNVVVIGGGIVGLSVAWELTKRGQDVTVLEKEARWAAHQTGHNSNVVHAGLYYKPGSYKARMSTAGNRSIVDFARQYGVPVEVCGKLVVATSDAELPALAVLAERAEANGVPAKLISPAEARDHEPEVSCVGALRVESTGIIDFPAVCATLVRLLDETSADLRLNSPALGIRPGRHGGVEVATGTDVVHGSALVNCAGLHSDRIARLAGLTPSARIVPFRGEYYELKPERRNLVRGLIYPVPDPSLPFLGVHLTRMLDGSVHAGPNAVLALRREGYRWRDVSARDVADVARFPGVWRLARKYAYPTGVDEVRRSFSRHRFAASLARLVPAVTADDIVRHGSGVRAQALRPDGSLVDDFLIETTRNQVHVLNAPSPAATSALEIAKHIADVVSDAAA</sequence>
<dbReference type="InterPro" id="IPR036188">
    <property type="entry name" value="FAD/NAD-bd_sf"/>
</dbReference>
<organism evidence="7 8">
    <name type="scientific">Amycolatopsis samaneae</name>
    <dbReference type="NCBI Taxonomy" id="664691"/>
    <lineage>
        <taxon>Bacteria</taxon>
        <taxon>Bacillati</taxon>
        <taxon>Actinomycetota</taxon>
        <taxon>Actinomycetes</taxon>
        <taxon>Pseudonocardiales</taxon>
        <taxon>Pseudonocardiaceae</taxon>
        <taxon>Amycolatopsis</taxon>
    </lineage>
</organism>
<dbReference type="Pfam" id="PF01266">
    <property type="entry name" value="DAO"/>
    <property type="match status" value="1"/>
</dbReference>
<dbReference type="EC" id="1.1.3.-" evidence="7"/>
<name>A0ABW5GEZ9_9PSEU</name>
<dbReference type="RefSeq" id="WP_345398539.1">
    <property type="nucleotide sequence ID" value="NZ_BAABHG010000009.1"/>
</dbReference>
<dbReference type="Proteomes" id="UP001597419">
    <property type="component" value="Unassembled WGS sequence"/>
</dbReference>
<evidence type="ECO:0000256" key="3">
    <source>
        <dbReference type="ARBA" id="ARBA00022827"/>
    </source>
</evidence>
<dbReference type="Gene3D" id="3.50.50.60">
    <property type="entry name" value="FAD/NAD(P)-binding domain"/>
    <property type="match status" value="1"/>
</dbReference>
<evidence type="ECO:0000259" key="6">
    <source>
        <dbReference type="Pfam" id="PF01266"/>
    </source>
</evidence>
<reference evidence="8" key="1">
    <citation type="journal article" date="2019" name="Int. J. Syst. Evol. Microbiol.">
        <title>The Global Catalogue of Microorganisms (GCM) 10K type strain sequencing project: providing services to taxonomists for standard genome sequencing and annotation.</title>
        <authorList>
            <consortium name="The Broad Institute Genomics Platform"/>
            <consortium name="The Broad Institute Genome Sequencing Center for Infectious Disease"/>
            <person name="Wu L."/>
            <person name="Ma J."/>
        </authorList>
    </citation>
    <scope>NUCLEOTIDE SEQUENCE [LARGE SCALE GENOMIC DNA]</scope>
    <source>
        <strain evidence="8">CGMCC 4.7643</strain>
    </source>
</reference>
<comment type="cofactor">
    <cofactor evidence="1">
        <name>FAD</name>
        <dbReference type="ChEBI" id="CHEBI:57692"/>
    </cofactor>
</comment>
<keyword evidence="4 7" id="KW-0560">Oxidoreductase</keyword>
<gene>
    <name evidence="7" type="primary">lhgO</name>
    <name evidence="7" type="ORF">ACFSYJ_15975</name>
</gene>
<proteinExistence type="inferred from homology"/>
<dbReference type="GO" id="GO:0016491">
    <property type="term" value="F:oxidoreductase activity"/>
    <property type="evidence" value="ECO:0007669"/>
    <property type="project" value="UniProtKB-KW"/>
</dbReference>
<evidence type="ECO:0000313" key="8">
    <source>
        <dbReference type="Proteomes" id="UP001597419"/>
    </source>
</evidence>
<evidence type="ECO:0000256" key="1">
    <source>
        <dbReference type="ARBA" id="ARBA00001974"/>
    </source>
</evidence>
<dbReference type="EMBL" id="JBHUKU010000008">
    <property type="protein sequence ID" value="MFD2460111.1"/>
    <property type="molecule type" value="Genomic_DNA"/>
</dbReference>
<dbReference type="PANTHER" id="PTHR43104">
    <property type="entry name" value="L-2-HYDROXYGLUTARATE DEHYDROGENASE, MITOCHONDRIAL"/>
    <property type="match status" value="1"/>
</dbReference>